<evidence type="ECO:0000313" key="1">
    <source>
        <dbReference type="EMBL" id="KAK7362280.1"/>
    </source>
</evidence>
<dbReference type="AlphaFoldDB" id="A0AAN9MWF3"/>
<comment type="caution">
    <text evidence="1">The sequence shown here is derived from an EMBL/GenBank/DDBJ whole genome shotgun (WGS) entry which is preliminary data.</text>
</comment>
<dbReference type="Proteomes" id="UP001367508">
    <property type="component" value="Unassembled WGS sequence"/>
</dbReference>
<accession>A0AAN9MWF3</accession>
<proteinExistence type="predicted"/>
<sequence>MPFPRGLLAKSIELPEDISLNQLSSCIARPCWWKMAFIKSLMLTPFEQPTNLVSLFDISCVLTDSSSSRRKITITLMAFKKNLP</sequence>
<dbReference type="EMBL" id="JAYMYQ010000001">
    <property type="protein sequence ID" value="KAK7362280.1"/>
    <property type="molecule type" value="Genomic_DNA"/>
</dbReference>
<organism evidence="1 2">
    <name type="scientific">Canavalia gladiata</name>
    <name type="common">Sword bean</name>
    <name type="synonym">Dolichos gladiatus</name>
    <dbReference type="NCBI Taxonomy" id="3824"/>
    <lineage>
        <taxon>Eukaryota</taxon>
        <taxon>Viridiplantae</taxon>
        <taxon>Streptophyta</taxon>
        <taxon>Embryophyta</taxon>
        <taxon>Tracheophyta</taxon>
        <taxon>Spermatophyta</taxon>
        <taxon>Magnoliopsida</taxon>
        <taxon>eudicotyledons</taxon>
        <taxon>Gunneridae</taxon>
        <taxon>Pentapetalae</taxon>
        <taxon>rosids</taxon>
        <taxon>fabids</taxon>
        <taxon>Fabales</taxon>
        <taxon>Fabaceae</taxon>
        <taxon>Papilionoideae</taxon>
        <taxon>50 kb inversion clade</taxon>
        <taxon>NPAAA clade</taxon>
        <taxon>indigoferoid/millettioid clade</taxon>
        <taxon>Phaseoleae</taxon>
        <taxon>Canavalia</taxon>
    </lineage>
</organism>
<reference evidence="1 2" key="1">
    <citation type="submission" date="2024-01" db="EMBL/GenBank/DDBJ databases">
        <title>The genomes of 5 underutilized Papilionoideae crops provide insights into root nodulation and disease resistanc.</title>
        <authorList>
            <person name="Jiang F."/>
        </authorList>
    </citation>
    <scope>NUCLEOTIDE SEQUENCE [LARGE SCALE GENOMIC DNA]</scope>
    <source>
        <strain evidence="1">LVBAO_FW01</strain>
        <tissue evidence="1">Leaves</tissue>
    </source>
</reference>
<keyword evidence="2" id="KW-1185">Reference proteome</keyword>
<protein>
    <submittedName>
        <fullName evidence="1">Uncharacterized protein</fullName>
    </submittedName>
</protein>
<evidence type="ECO:0000313" key="2">
    <source>
        <dbReference type="Proteomes" id="UP001367508"/>
    </source>
</evidence>
<name>A0AAN9MWF3_CANGL</name>
<gene>
    <name evidence="1" type="ORF">VNO77_04390</name>
</gene>